<comment type="caution">
    <text evidence="2">The sequence shown here is derived from an EMBL/GenBank/DDBJ whole genome shotgun (WGS) entry which is preliminary data.</text>
</comment>
<sequence>MSRLSGFALTLCAVSIGSIVHAQVSAEDLRPGVILDFYRTNNDGQAAGRSIATLIYDGAAEIGYHDVFSLEPALKGFQDRFWLIKMSGLLQIMQDGEQTFVTSISNSSRNDANCGGRFDIDEDRVVDLKEVQLRGAVVNQQYDTTMLAGLYPFRVEYYCNAGSTEEIKFSILHRGPLDRLPTVFSKEQLFYIEK</sequence>
<reference evidence="2" key="1">
    <citation type="submission" date="2020-05" db="EMBL/GenBank/DDBJ databases">
        <title>Fertoebacter nigrum gen. nov., sp. nov., a new member of the family Rhodobacteraceae.</title>
        <authorList>
            <person name="Szuroczki S."/>
            <person name="Abbaszade G."/>
            <person name="Buni D."/>
            <person name="Schumann P."/>
            <person name="Toth E."/>
        </authorList>
    </citation>
    <scope>NUCLEOTIDE SEQUENCE</scope>
    <source>
        <strain evidence="2">RG-N-1a</strain>
    </source>
</reference>
<accession>A0A8X8H3Q8</accession>
<keyword evidence="1" id="KW-0732">Signal</keyword>
<dbReference type="AlphaFoldDB" id="A0A8X8H3Q8"/>
<keyword evidence="3" id="KW-1185">Reference proteome</keyword>
<evidence type="ECO:0000256" key="1">
    <source>
        <dbReference type="SAM" id="SignalP"/>
    </source>
</evidence>
<evidence type="ECO:0000313" key="2">
    <source>
        <dbReference type="EMBL" id="NUB46735.1"/>
    </source>
</evidence>
<dbReference type="EMBL" id="WHUT02000020">
    <property type="protein sequence ID" value="NUB46735.1"/>
    <property type="molecule type" value="Genomic_DNA"/>
</dbReference>
<feature type="chain" id="PRO_5036492234" evidence="1">
    <location>
        <begin position="23"/>
        <end position="194"/>
    </location>
</feature>
<dbReference type="RefSeq" id="WP_174540083.1">
    <property type="nucleotide sequence ID" value="NZ_WHUT02000020.1"/>
</dbReference>
<organism evidence="2 3">
    <name type="scientific">Fertoeibacter niger</name>
    <dbReference type="NCBI Taxonomy" id="2656921"/>
    <lineage>
        <taxon>Bacteria</taxon>
        <taxon>Pseudomonadati</taxon>
        <taxon>Pseudomonadota</taxon>
        <taxon>Alphaproteobacteria</taxon>
        <taxon>Rhodobacterales</taxon>
        <taxon>Paracoccaceae</taxon>
        <taxon>Fertoeibacter</taxon>
    </lineage>
</organism>
<protein>
    <submittedName>
        <fullName evidence="2">Uncharacterized protein</fullName>
    </submittedName>
</protein>
<name>A0A8X8H3Q8_9RHOB</name>
<evidence type="ECO:0000313" key="3">
    <source>
        <dbReference type="Proteomes" id="UP000484076"/>
    </source>
</evidence>
<feature type="signal peptide" evidence="1">
    <location>
        <begin position="1"/>
        <end position="22"/>
    </location>
</feature>
<proteinExistence type="predicted"/>
<gene>
    <name evidence="2" type="ORF">GEU84_020285</name>
</gene>
<dbReference type="Proteomes" id="UP000484076">
    <property type="component" value="Unassembled WGS sequence"/>
</dbReference>